<dbReference type="Pfam" id="PF10601">
    <property type="entry name" value="zf-LITAF-like"/>
    <property type="match status" value="1"/>
</dbReference>
<evidence type="ECO:0000313" key="10">
    <source>
        <dbReference type="Proteomes" id="UP000054937"/>
    </source>
</evidence>
<keyword evidence="5 7" id="KW-0472">Membrane</keyword>
<evidence type="ECO:0000256" key="3">
    <source>
        <dbReference type="ARBA" id="ARBA00022723"/>
    </source>
</evidence>
<dbReference type="EMBL" id="LDAU01000181">
    <property type="protein sequence ID" value="KRX00871.1"/>
    <property type="molecule type" value="Genomic_DNA"/>
</dbReference>
<name>A0A0V0QFA9_PSEPJ</name>
<comment type="similarity">
    <text evidence="2">Belongs to the CDIP1/LITAF family.</text>
</comment>
<evidence type="ECO:0000256" key="2">
    <source>
        <dbReference type="ARBA" id="ARBA00005975"/>
    </source>
</evidence>
<keyword evidence="7" id="KW-0812">Transmembrane</keyword>
<comment type="subcellular location">
    <subcellularLocation>
        <location evidence="1">Membrane</location>
        <topology evidence="1">Peripheral membrane protein</topology>
    </subcellularLocation>
</comment>
<reference evidence="9 10" key="1">
    <citation type="journal article" date="2015" name="Sci. Rep.">
        <title>Genome of the facultative scuticociliatosis pathogen Pseudocohnilembus persalinus provides insight into its virulence through horizontal gene transfer.</title>
        <authorList>
            <person name="Xiong J."/>
            <person name="Wang G."/>
            <person name="Cheng J."/>
            <person name="Tian M."/>
            <person name="Pan X."/>
            <person name="Warren A."/>
            <person name="Jiang C."/>
            <person name="Yuan D."/>
            <person name="Miao W."/>
        </authorList>
    </citation>
    <scope>NUCLEOTIDE SEQUENCE [LARGE SCALE GENOMIC DNA]</scope>
    <source>
        <strain evidence="9">36N120E</strain>
    </source>
</reference>
<evidence type="ECO:0000256" key="5">
    <source>
        <dbReference type="ARBA" id="ARBA00023136"/>
    </source>
</evidence>
<dbReference type="InParanoid" id="A0A0V0QFA9"/>
<keyword evidence="10" id="KW-1185">Reference proteome</keyword>
<proteinExistence type="inferred from homology"/>
<feature type="region of interest" description="Disordered" evidence="6">
    <location>
        <begin position="1"/>
        <end position="26"/>
    </location>
</feature>
<dbReference type="GO" id="GO:0016020">
    <property type="term" value="C:membrane"/>
    <property type="evidence" value="ECO:0007669"/>
    <property type="project" value="UniProtKB-SubCell"/>
</dbReference>
<dbReference type="AlphaFoldDB" id="A0A0V0QFA9"/>
<dbReference type="PROSITE" id="PS51837">
    <property type="entry name" value="LITAF"/>
    <property type="match status" value="1"/>
</dbReference>
<keyword evidence="3" id="KW-0479">Metal-binding</keyword>
<evidence type="ECO:0000256" key="7">
    <source>
        <dbReference type="SAM" id="Phobius"/>
    </source>
</evidence>
<dbReference type="InterPro" id="IPR037519">
    <property type="entry name" value="LITAF_fam"/>
</dbReference>
<dbReference type="OrthoDB" id="5852176at2759"/>
<dbReference type="SMART" id="SM00714">
    <property type="entry name" value="LITAF"/>
    <property type="match status" value="1"/>
</dbReference>
<evidence type="ECO:0000313" key="9">
    <source>
        <dbReference type="EMBL" id="KRX00871.1"/>
    </source>
</evidence>
<keyword evidence="7" id="KW-1133">Transmembrane helix</keyword>
<dbReference type="GO" id="GO:0008270">
    <property type="term" value="F:zinc ion binding"/>
    <property type="evidence" value="ECO:0007669"/>
    <property type="project" value="TreeGrafter"/>
</dbReference>
<feature type="compositionally biased region" description="Low complexity" evidence="6">
    <location>
        <begin position="17"/>
        <end position="26"/>
    </location>
</feature>
<keyword evidence="4" id="KW-0862">Zinc</keyword>
<evidence type="ECO:0000259" key="8">
    <source>
        <dbReference type="PROSITE" id="PS51837"/>
    </source>
</evidence>
<gene>
    <name evidence="9" type="ORF">PPERSA_02050</name>
</gene>
<organism evidence="9 10">
    <name type="scientific">Pseudocohnilembus persalinus</name>
    <name type="common">Ciliate</name>
    <dbReference type="NCBI Taxonomy" id="266149"/>
    <lineage>
        <taxon>Eukaryota</taxon>
        <taxon>Sar</taxon>
        <taxon>Alveolata</taxon>
        <taxon>Ciliophora</taxon>
        <taxon>Intramacronucleata</taxon>
        <taxon>Oligohymenophorea</taxon>
        <taxon>Scuticociliatia</taxon>
        <taxon>Philasterida</taxon>
        <taxon>Pseudocohnilembidae</taxon>
        <taxon>Pseudocohnilembus</taxon>
    </lineage>
</organism>
<dbReference type="PANTHER" id="PTHR23292">
    <property type="entry name" value="LIPOPOLYSACCHARIDE-INDUCED TUMOR NECROSIS FACTOR-ALPHA FACTOR"/>
    <property type="match status" value="1"/>
</dbReference>
<feature type="transmembrane region" description="Helical" evidence="7">
    <location>
        <begin position="106"/>
        <end position="127"/>
    </location>
</feature>
<dbReference type="Proteomes" id="UP000054937">
    <property type="component" value="Unassembled WGS sequence"/>
</dbReference>
<accession>A0A0V0QFA9</accession>
<evidence type="ECO:0000256" key="1">
    <source>
        <dbReference type="ARBA" id="ARBA00004170"/>
    </source>
</evidence>
<protein>
    <recommendedName>
        <fullName evidence="8">LITAF domain-containing protein</fullName>
    </recommendedName>
</protein>
<sequence length="156" mass="18024">MVQVPINPLEKSQQPSNNNKNTDNQYYYTNNDQQFQQTDIYSYDSHYVQIGQPMTENPRKPPNYSVNRVVVVEQVLPNTANGQLYSTYIQCPVCHYKVRTHTKHKIGVQTILCSIIILLIFWPLFFLPCLIVSCQDTDHYCDNCGSYVGTSKYSIC</sequence>
<dbReference type="InterPro" id="IPR006629">
    <property type="entry name" value="LITAF"/>
</dbReference>
<evidence type="ECO:0000256" key="6">
    <source>
        <dbReference type="SAM" id="MobiDB-lite"/>
    </source>
</evidence>
<feature type="domain" description="LITAF" evidence="8">
    <location>
        <begin position="70"/>
        <end position="153"/>
    </location>
</feature>
<evidence type="ECO:0000256" key="4">
    <source>
        <dbReference type="ARBA" id="ARBA00022833"/>
    </source>
</evidence>
<dbReference type="PANTHER" id="PTHR23292:SF6">
    <property type="entry name" value="FI16602P1-RELATED"/>
    <property type="match status" value="1"/>
</dbReference>
<comment type="caution">
    <text evidence="9">The sequence shown here is derived from an EMBL/GenBank/DDBJ whole genome shotgun (WGS) entry which is preliminary data.</text>
</comment>